<keyword evidence="1" id="KW-0812">Transmembrane</keyword>
<keyword evidence="1" id="KW-1133">Transmembrane helix</keyword>
<evidence type="ECO:0000256" key="1">
    <source>
        <dbReference type="SAM" id="Phobius"/>
    </source>
</evidence>
<dbReference type="EMBL" id="GL379858">
    <property type="protein sequence ID" value="EGT56976.1"/>
    <property type="molecule type" value="Genomic_DNA"/>
</dbReference>
<feature type="transmembrane region" description="Helical" evidence="1">
    <location>
        <begin position="98"/>
        <end position="121"/>
    </location>
</feature>
<evidence type="ECO:0000313" key="2">
    <source>
        <dbReference type="EMBL" id="EGT56976.1"/>
    </source>
</evidence>
<gene>
    <name evidence="2" type="ORF">CAEBREN_31490</name>
</gene>
<feature type="transmembrane region" description="Helical" evidence="1">
    <location>
        <begin position="245"/>
        <end position="265"/>
    </location>
</feature>
<accession>G0NBG1</accession>
<name>G0NBG1_CAEBE</name>
<dbReference type="HOGENOM" id="CLU_069212_0_0_1"/>
<dbReference type="PANTHER" id="PTHR45830:SF14">
    <property type="entry name" value="SERPENTINE RECEPTOR, CLASS T"/>
    <property type="match status" value="1"/>
</dbReference>
<evidence type="ECO:0000313" key="3">
    <source>
        <dbReference type="Proteomes" id="UP000008068"/>
    </source>
</evidence>
<feature type="transmembrane region" description="Helical" evidence="1">
    <location>
        <begin position="63"/>
        <end position="86"/>
    </location>
</feature>
<dbReference type="Pfam" id="PF10318">
    <property type="entry name" value="7TM_GPCR_Srh"/>
    <property type="match status" value="1"/>
</dbReference>
<keyword evidence="1" id="KW-0472">Membrane</keyword>
<dbReference type="OrthoDB" id="5864817at2759"/>
<dbReference type="SUPFAM" id="SSF81321">
    <property type="entry name" value="Family A G protein-coupled receptor-like"/>
    <property type="match status" value="1"/>
</dbReference>
<dbReference type="eggNOG" id="ENOG502TH9S">
    <property type="taxonomic scope" value="Eukaryota"/>
</dbReference>
<feature type="transmembrane region" description="Helical" evidence="1">
    <location>
        <begin position="20"/>
        <end position="42"/>
    </location>
</feature>
<organism evidence="3">
    <name type="scientific">Caenorhabditis brenneri</name>
    <name type="common">Nematode worm</name>
    <dbReference type="NCBI Taxonomy" id="135651"/>
    <lineage>
        <taxon>Eukaryota</taxon>
        <taxon>Metazoa</taxon>
        <taxon>Ecdysozoa</taxon>
        <taxon>Nematoda</taxon>
        <taxon>Chromadorea</taxon>
        <taxon>Rhabditida</taxon>
        <taxon>Rhabditina</taxon>
        <taxon>Rhabditomorpha</taxon>
        <taxon>Rhabditoidea</taxon>
        <taxon>Rhabditidae</taxon>
        <taxon>Peloderinae</taxon>
        <taxon>Caenorhabditis</taxon>
    </lineage>
</organism>
<dbReference type="InterPro" id="IPR019422">
    <property type="entry name" value="7TM_GPCR_serpentine_rcpt_Srh"/>
</dbReference>
<proteinExistence type="predicted"/>
<dbReference type="PANTHER" id="PTHR45830">
    <property type="entry name" value="SERPENTINE RECEPTOR, CLASS I"/>
    <property type="match status" value="1"/>
</dbReference>
<protein>
    <submittedName>
        <fullName evidence="2">Uncharacterized protein</fullName>
    </submittedName>
</protein>
<dbReference type="InParanoid" id="G0NBG1"/>
<dbReference type="Proteomes" id="UP000008068">
    <property type="component" value="Unassembled WGS sequence"/>
</dbReference>
<keyword evidence="3" id="KW-1185">Reference proteome</keyword>
<feature type="transmembrane region" description="Helical" evidence="1">
    <location>
        <begin position="197"/>
        <end position="224"/>
    </location>
</feature>
<feature type="transmembrane region" description="Helical" evidence="1">
    <location>
        <begin position="280"/>
        <end position="303"/>
    </location>
</feature>
<feature type="transmembrane region" description="Helical" evidence="1">
    <location>
        <begin position="142"/>
        <end position="160"/>
    </location>
</feature>
<dbReference type="Gene3D" id="1.20.1070.10">
    <property type="entry name" value="Rhodopsin 7-helix transmembrane proteins"/>
    <property type="match status" value="1"/>
</dbReference>
<reference evidence="3" key="1">
    <citation type="submission" date="2011-07" db="EMBL/GenBank/DDBJ databases">
        <authorList>
            <consortium name="Caenorhabditis brenneri Sequencing and Analysis Consortium"/>
            <person name="Wilson R.K."/>
        </authorList>
    </citation>
    <scope>NUCLEOTIDE SEQUENCE [LARGE SCALE GENOMIC DNA]</scope>
    <source>
        <strain evidence="3">PB2801</strain>
    </source>
</reference>
<dbReference type="AlphaFoldDB" id="G0NBG1"/>
<sequence>MEVDSRVYYSVENPDRSLQVYVMPIVNFISTIVNVLLFYLIFKHSEKESSSYRKVIFLHSFSLYMAQLFWGSIINMVFLLPFPAVYSLGPLKNYINCFYLTSVWFALFAWSALMMFLILLVRLRTLARPDSVFSFTSSTYNSIIVFLVVYAFIPIFAAWIPGYSSDEKTREYVFKYYPNCMKILEIPGIFVNTSQAAIVAVTIAAFGLLSSGAVFYILLCFIIVYEIRKQSSSWSSKKRKYHIKVLQDAVVTNVVKCIFLAAAPATELWNIFLDPSRDTIMITMIANFIFVAAPIPCTIVMFVQNRAYRKFFAQKFGCGDLLSKQDMTRKSGIVTVHQKTAFSKN</sequence>